<dbReference type="SUPFAM" id="SSF63825">
    <property type="entry name" value="YWTD domain"/>
    <property type="match status" value="1"/>
</dbReference>
<accession>A0A6M4HCE2</accession>
<evidence type="ECO:0000313" key="3">
    <source>
        <dbReference type="EMBL" id="QJR16735.1"/>
    </source>
</evidence>
<keyword evidence="1" id="KW-0732">Signal</keyword>
<dbReference type="PANTHER" id="PTHR47197">
    <property type="entry name" value="PROTEIN NIRF"/>
    <property type="match status" value="1"/>
</dbReference>
<dbReference type="InterPro" id="IPR011045">
    <property type="entry name" value="N2O_reductase_N"/>
</dbReference>
<dbReference type="InterPro" id="IPR015943">
    <property type="entry name" value="WD40/YVTN_repeat-like_dom_sf"/>
</dbReference>
<proteinExistence type="predicted"/>
<evidence type="ECO:0000259" key="2">
    <source>
        <dbReference type="Pfam" id="PF19078"/>
    </source>
</evidence>
<dbReference type="InterPro" id="IPR026442">
    <property type="entry name" value="IPTL_CTERM"/>
</dbReference>
<dbReference type="NCBIfam" id="TIGR04174">
    <property type="entry name" value="IPTL_CTERM"/>
    <property type="match status" value="1"/>
</dbReference>
<feature type="chain" id="PRO_5026734699" description="Bacterial Ig-like domain-containing protein" evidence="1">
    <location>
        <begin position="33"/>
        <end position="1448"/>
    </location>
</feature>
<dbReference type="KEGG" id="upl:DSM104440_03571"/>
<dbReference type="RefSeq" id="WP_171165111.1">
    <property type="nucleotide sequence ID" value="NZ_CP053073.1"/>
</dbReference>
<feature type="domain" description="Bacterial Ig-like" evidence="2">
    <location>
        <begin position="432"/>
        <end position="528"/>
    </location>
</feature>
<name>A0A6M4HCE2_9PROT</name>
<dbReference type="EMBL" id="CP053073">
    <property type="protein sequence ID" value="QJR16735.1"/>
    <property type="molecule type" value="Genomic_DNA"/>
</dbReference>
<dbReference type="NCBIfam" id="NF041766">
    <property type="entry name" value="choice_anch_U"/>
    <property type="match status" value="1"/>
</dbReference>
<dbReference type="Pfam" id="PF19078">
    <property type="entry name" value="Big_12"/>
    <property type="match status" value="1"/>
</dbReference>
<dbReference type="InParanoid" id="A0A6M4HCE2"/>
<keyword evidence="4" id="KW-1185">Reference proteome</keyword>
<sequence>MYPHFATRTAMRWLLPVLALASIALLPGFANAQPFAYVTENTGGSIARINLADGTVVRAAICSSPRGVAINKAGTRGYVACGGGGGVREFDAATLATTNSFATCGGDTSDVVIDPVQPRIFVTCGTSFGTLHAIPIDGSTPMVAALTGGSTSPRGLSIDLTGTRLVVADTVNGVYALDLTLGFLNPVLVRPGNAHAVAFDAVTGNTYQAVYGVTGVVETITWPSTVSATATNLAGLGPAYVVAGPTGAMAVATVNIGSVTHCGVTCSGSYVTASPINGLAYTRDSARLIVSRTSGGEVVALNGSSDAVLATYTGFSGPWGVATGPVPVAVTINQAGAQPDPTTVASIVFTVVFSEAVTGFDAADILFTGSTVGGTLVANVTGAGPTYTVTVTGMTGDGNVVASVRAFAATSVATGIASFTSTSTDNTVVFGTPPSVTINQAGAQADPATAAPINFTVTFSEAVTGFATGDVTIGGTALPTTATVTGGPTVYNVAVTGMTVAGTVTASIAGGVAVDLGGNANAASTSTDNTVTYAPPPLTVTINQAAGQSDPANQAPVRFTIVFSTPVTGFDPGDISFTGSTVGGTLSRLLTGSGANYTLIVAGMTSSGNIVASIPAGVATNGAITNSASTSTDNTVAYTYVTPGPPFAYVTNLTGNNISVVSMTGLVTVATIPAGCPGLPGSFGPTGIVLNAAGTRAYFTCGDAGQVNVLDLTTSTIVASIPIGGSGSGIAMNAAGTRVYASSNTTNTVAVIDTATNTVITSVPVGTVYRLTVALSDSANRLYVPNTLGSVTVIDLATNAVAATVPAVGTSPAAVSMNPAGTRAYVSAQLSDEIVMIDTATNTVVGTIPLGTGALPFDAIVSPSGATLYTANHGVDGIGVIDTATNTLTTTIPLNNLANPRGMAMTPSGNQLWVVDQQLNGVSLIDPATNTVIARVPVGSQPVYVALGPPVSPTVTINQAVGQVDPALTVPINFTVTFSEPVTGFAASDVAFTGSTAAGTLAAVVTGGPTTYNVAVSGMTSAGTVVASIPAGGANGASGTNLASTSTDNSVTFAPAAPTVTINQAVAQVDPTAAGPINFTVTFSEPVTGFATGDVTIGGTALPTTATITGGPTTYTVAVTGMTSAGTVIASVAAGVATGTAFGSPNVASTSTDNSVTFAPNAPTVTINQAVGQADPVLSGPINFTAVFNAAVTSFDAADIQFTGSTAGGTLSAVVTGGPTTFNVAVSGMASAGTVVASIPAGAATLLGVGNIASTSADNSVTYAPSTTTFSGPTATGTGTQTIAFTGGGAACTFGVRQLIGAPPGAAPIPPTAPGGVTFPHGLFDFTTTGCTAGSTLAFTLTYPTALPGGTTYWKYGPTASNTAPHWYTLPATVVGNTITFSITDGGLGDDDLVANGTIVDQGGPGIPGAPGTVTAVPTLSEWMLMLLATLMLATTVILRSAAESRTS</sequence>
<dbReference type="NCBIfam" id="TIGR02276">
    <property type="entry name" value="beta_rpt_yvtn"/>
    <property type="match status" value="3"/>
</dbReference>
<protein>
    <recommendedName>
        <fullName evidence="2">Bacterial Ig-like domain-containing protein</fullName>
    </recommendedName>
</protein>
<dbReference type="Proteomes" id="UP000503096">
    <property type="component" value="Chromosome"/>
</dbReference>
<evidence type="ECO:0000313" key="4">
    <source>
        <dbReference type="Proteomes" id="UP000503096"/>
    </source>
</evidence>
<dbReference type="InterPro" id="IPR011964">
    <property type="entry name" value="YVTN_b-propeller_repeat"/>
</dbReference>
<dbReference type="SUPFAM" id="SSF50974">
    <property type="entry name" value="Nitrous oxide reductase, N-terminal domain"/>
    <property type="match status" value="1"/>
</dbReference>
<dbReference type="PANTHER" id="PTHR47197:SF3">
    <property type="entry name" value="DIHYDRO-HEME D1 DEHYDROGENASE"/>
    <property type="match status" value="1"/>
</dbReference>
<reference evidence="3 4" key="1">
    <citation type="submission" date="2020-04" db="EMBL/GenBank/DDBJ databases">
        <title>Usitatibacter rugosus gen. nov., sp. nov. and Usitatibacter palustris sp. nov., novel members of Usitatibacteraceae fam. nov. within the order Nitrosomonadales isolated from soil.</title>
        <authorList>
            <person name="Huber K.J."/>
            <person name="Neumann-Schaal M."/>
            <person name="Geppert A."/>
            <person name="Luckner M."/>
            <person name="Wanner G."/>
            <person name="Overmann J."/>
        </authorList>
    </citation>
    <scope>NUCLEOTIDE SEQUENCE [LARGE SCALE GENOMIC DNA]</scope>
    <source>
        <strain evidence="3 4">Swamp67</strain>
    </source>
</reference>
<organism evidence="3 4">
    <name type="scientific">Usitatibacter palustris</name>
    <dbReference type="NCBI Taxonomy" id="2732487"/>
    <lineage>
        <taxon>Bacteria</taxon>
        <taxon>Pseudomonadati</taxon>
        <taxon>Pseudomonadota</taxon>
        <taxon>Betaproteobacteria</taxon>
        <taxon>Nitrosomonadales</taxon>
        <taxon>Usitatibacteraceae</taxon>
        <taxon>Usitatibacter</taxon>
    </lineage>
</organism>
<dbReference type="InterPro" id="IPR053784">
    <property type="entry name" value="Choice_anch_U_dom"/>
</dbReference>
<dbReference type="InterPro" id="IPR051200">
    <property type="entry name" value="Host-pathogen_enzymatic-act"/>
</dbReference>
<evidence type="ECO:0000256" key="1">
    <source>
        <dbReference type="SAM" id="SignalP"/>
    </source>
</evidence>
<feature type="signal peptide" evidence="1">
    <location>
        <begin position="1"/>
        <end position="32"/>
    </location>
</feature>
<dbReference type="Gene3D" id="2.130.10.10">
    <property type="entry name" value="YVTN repeat-like/Quinoprotein amine dehydrogenase"/>
    <property type="match status" value="3"/>
</dbReference>
<dbReference type="InterPro" id="IPR044048">
    <property type="entry name" value="Big_12"/>
</dbReference>
<gene>
    <name evidence="3" type="ORF">DSM104440_03571</name>
</gene>